<dbReference type="GO" id="GO:0016491">
    <property type="term" value="F:oxidoreductase activity"/>
    <property type="evidence" value="ECO:0007669"/>
    <property type="project" value="InterPro"/>
</dbReference>
<protein>
    <recommendedName>
        <fullName evidence="11">Na(+)/H(+) antiporter NhaA</fullName>
    </recommendedName>
    <alternativeName>
        <fullName evidence="11">Sodium/proton antiporter NhaA</fullName>
    </alternativeName>
</protein>
<feature type="transmembrane region" description="Helical" evidence="11">
    <location>
        <begin position="216"/>
        <end position="244"/>
    </location>
</feature>
<dbReference type="PANTHER" id="PTHR30341:SF0">
    <property type="entry name" value="NA(+)_H(+) ANTIPORTER NHAA"/>
    <property type="match status" value="1"/>
</dbReference>
<feature type="transmembrane region" description="Helical" evidence="11">
    <location>
        <begin position="102"/>
        <end position="124"/>
    </location>
</feature>
<keyword evidence="10 11" id="KW-0739">Sodium transport</keyword>
<feature type="transmembrane region" description="Helical" evidence="11">
    <location>
        <begin position="162"/>
        <end position="182"/>
    </location>
</feature>
<dbReference type="Gene3D" id="1.20.1530.10">
    <property type="entry name" value="Na+/H+ antiporter like domain"/>
    <property type="match status" value="1"/>
</dbReference>
<evidence type="ECO:0000256" key="3">
    <source>
        <dbReference type="ARBA" id="ARBA00022449"/>
    </source>
</evidence>
<evidence type="ECO:0000256" key="8">
    <source>
        <dbReference type="ARBA" id="ARBA00023065"/>
    </source>
</evidence>
<dbReference type="InterPro" id="IPR023171">
    <property type="entry name" value="Na/H_antiporter_dom_sf"/>
</dbReference>
<comment type="similarity">
    <text evidence="11">Belongs to the NhaA Na(+)/H(+) (TC 2.A.33) antiporter family.</text>
</comment>
<comment type="caution">
    <text evidence="13">The sequence shown here is derived from an EMBL/GenBank/DDBJ whole genome shotgun (WGS) entry which is preliminary data.</text>
</comment>
<keyword evidence="6 11" id="KW-1133">Transmembrane helix</keyword>
<dbReference type="InterPro" id="IPR001853">
    <property type="entry name" value="DSBA-like_thioredoxin_dom"/>
</dbReference>
<dbReference type="Proteomes" id="UP000317043">
    <property type="component" value="Unassembled WGS sequence"/>
</dbReference>
<comment type="function">
    <text evidence="11">Na(+)/H(+) antiporter that extrudes sodium in exchange for external protons.</text>
</comment>
<evidence type="ECO:0000313" key="13">
    <source>
        <dbReference type="EMBL" id="TQL76205.1"/>
    </source>
</evidence>
<gene>
    <name evidence="11" type="primary">nhaA</name>
    <name evidence="13" type="ORF">FB566_1727</name>
</gene>
<evidence type="ECO:0000256" key="1">
    <source>
        <dbReference type="ARBA" id="ARBA00004429"/>
    </source>
</evidence>
<organism evidence="13 14">
    <name type="scientific">Stackebrandtia endophytica</name>
    <dbReference type="NCBI Taxonomy" id="1496996"/>
    <lineage>
        <taxon>Bacteria</taxon>
        <taxon>Bacillati</taxon>
        <taxon>Actinomycetota</taxon>
        <taxon>Actinomycetes</taxon>
        <taxon>Glycomycetales</taxon>
        <taxon>Glycomycetaceae</taxon>
        <taxon>Stackebrandtia</taxon>
    </lineage>
</organism>
<comment type="catalytic activity">
    <reaction evidence="11">
        <text>Na(+)(in) + 2 H(+)(out) = Na(+)(out) + 2 H(+)(in)</text>
        <dbReference type="Rhea" id="RHEA:29251"/>
        <dbReference type="ChEBI" id="CHEBI:15378"/>
        <dbReference type="ChEBI" id="CHEBI:29101"/>
    </reaction>
</comment>
<dbReference type="InterPro" id="IPR004670">
    <property type="entry name" value="NhaA"/>
</dbReference>
<keyword evidence="2 11" id="KW-0813">Transport</keyword>
<keyword evidence="7 11" id="KW-0915">Sodium</keyword>
<keyword evidence="3 11" id="KW-0050">Antiport</keyword>
<evidence type="ECO:0000256" key="9">
    <source>
        <dbReference type="ARBA" id="ARBA00023136"/>
    </source>
</evidence>
<evidence type="ECO:0000259" key="12">
    <source>
        <dbReference type="Pfam" id="PF01323"/>
    </source>
</evidence>
<keyword evidence="9 11" id="KW-0472">Membrane</keyword>
<name>A0A543AUH2_9ACTN</name>
<dbReference type="EMBL" id="VFOW01000001">
    <property type="protein sequence ID" value="TQL76205.1"/>
    <property type="molecule type" value="Genomic_DNA"/>
</dbReference>
<dbReference type="OrthoDB" id="117402at2"/>
<dbReference type="SUPFAM" id="SSF52833">
    <property type="entry name" value="Thioredoxin-like"/>
    <property type="match status" value="1"/>
</dbReference>
<keyword evidence="4 11" id="KW-1003">Cell membrane</keyword>
<sequence length="639" mass="68573">MPETIPAMMQRHAPRRRRIDPDVLAAIVLACATLVALLWANLSDSYNAVWDLEAGFTVGDVDLSMTLGHWVNEALMAIFFFAVGLDVRRDLSIGELRQRERAILSVCGAVGGLIVPAAVFFLFTAGTAGAVVWGAVISTDTAFALGMLALVGPRNAPRLRVFLLTLAVVDDVGALSVIAIFYTDHLNLFALGGVAVGLGVIWLLQRNDVGRVTPYLAVGIVTWLAMYASGVHATLAGVLIALLIPVYPTSSRDVEAASRVVHLFRQAPVPKAARIARHSISQSISLNQRLGELLPPYVNFLIVPLFALANAGVILSGDMLSAAMTSYLTWGIVAGLVLGKLVGITFATELVQRLVPAARAPGLDLPRVAGIAALAGMGFTISLLVVDIGLTDPQLRDEARMGVLLASFIALGVAWLIFKVSSWLKPLPLPTGIKLQRGIDGSRDHMTGPAKATSSIVVYTAMSSAYRNRTAEAIAEVKTHLGDKVNVVYRHHTDTDEELTMAIMLEAAGAQRKFWELHDAIIARRAPVGDEDLVDLAEEAGLHTARFLHDVNTYAHLARVDDDNLDAQAAGLPDSPVLYLDGVRLKGPANSWHIATVLQHNREKKPTDGQRPTLRCHQAFKLPVVASLCGSATTPAMCW</sequence>
<evidence type="ECO:0000256" key="6">
    <source>
        <dbReference type="ARBA" id="ARBA00022989"/>
    </source>
</evidence>
<keyword evidence="14" id="KW-1185">Reference proteome</keyword>
<comment type="subcellular location">
    <subcellularLocation>
        <location evidence="1">Cell inner membrane</location>
        <topology evidence="1">Multi-pass membrane protein</topology>
    </subcellularLocation>
    <subcellularLocation>
        <location evidence="11">Cell membrane</location>
        <topology evidence="11">Multi-pass membrane protein</topology>
    </subcellularLocation>
</comment>
<feature type="transmembrane region" description="Helical" evidence="11">
    <location>
        <begin position="188"/>
        <end position="204"/>
    </location>
</feature>
<feature type="transmembrane region" description="Helical" evidence="11">
    <location>
        <begin position="21"/>
        <end position="42"/>
    </location>
</feature>
<feature type="transmembrane region" description="Helical" evidence="11">
    <location>
        <begin position="368"/>
        <end position="390"/>
    </location>
</feature>
<dbReference type="GO" id="GO:0006885">
    <property type="term" value="P:regulation of pH"/>
    <property type="evidence" value="ECO:0007669"/>
    <property type="project" value="UniProtKB-UniRule"/>
</dbReference>
<dbReference type="AlphaFoldDB" id="A0A543AUH2"/>
<dbReference type="PANTHER" id="PTHR30341">
    <property type="entry name" value="SODIUM ION/PROTON ANTIPORTER NHAA-RELATED"/>
    <property type="match status" value="1"/>
</dbReference>
<dbReference type="GO" id="GO:0015385">
    <property type="term" value="F:sodium:proton antiporter activity"/>
    <property type="evidence" value="ECO:0007669"/>
    <property type="project" value="UniProtKB-UniRule"/>
</dbReference>
<feature type="transmembrane region" description="Helical" evidence="11">
    <location>
        <begin position="130"/>
        <end position="150"/>
    </location>
</feature>
<evidence type="ECO:0000256" key="11">
    <source>
        <dbReference type="HAMAP-Rule" id="MF_01844"/>
    </source>
</evidence>
<feature type="transmembrane region" description="Helical" evidence="11">
    <location>
        <begin position="402"/>
        <end position="424"/>
    </location>
</feature>
<dbReference type="Pfam" id="PF06965">
    <property type="entry name" value="Na_H_antiport_1"/>
    <property type="match status" value="1"/>
</dbReference>
<reference evidence="13 14" key="1">
    <citation type="submission" date="2019-06" db="EMBL/GenBank/DDBJ databases">
        <title>Sequencing the genomes of 1000 actinobacteria strains.</title>
        <authorList>
            <person name="Klenk H.-P."/>
        </authorList>
    </citation>
    <scope>NUCLEOTIDE SEQUENCE [LARGE SCALE GENOMIC DNA]</scope>
    <source>
        <strain evidence="13 14">DSM 45928</strain>
    </source>
</reference>
<dbReference type="InParanoid" id="A0A543AUH2"/>
<dbReference type="InterPro" id="IPR036249">
    <property type="entry name" value="Thioredoxin-like_sf"/>
</dbReference>
<evidence type="ECO:0000256" key="4">
    <source>
        <dbReference type="ARBA" id="ARBA00022475"/>
    </source>
</evidence>
<feature type="transmembrane region" description="Helical" evidence="11">
    <location>
        <begin position="297"/>
        <end position="315"/>
    </location>
</feature>
<dbReference type="Gene3D" id="3.40.30.10">
    <property type="entry name" value="Glutaredoxin"/>
    <property type="match status" value="1"/>
</dbReference>
<evidence type="ECO:0000313" key="14">
    <source>
        <dbReference type="Proteomes" id="UP000317043"/>
    </source>
</evidence>
<evidence type="ECO:0000256" key="5">
    <source>
        <dbReference type="ARBA" id="ARBA00022692"/>
    </source>
</evidence>
<proteinExistence type="inferred from homology"/>
<dbReference type="NCBIfam" id="TIGR00773">
    <property type="entry name" value="NhaA"/>
    <property type="match status" value="1"/>
</dbReference>
<keyword evidence="5 11" id="KW-0812">Transmembrane</keyword>
<evidence type="ECO:0000256" key="2">
    <source>
        <dbReference type="ARBA" id="ARBA00022448"/>
    </source>
</evidence>
<dbReference type="RefSeq" id="WP_142037253.1">
    <property type="nucleotide sequence ID" value="NZ_JBHTGS010000001.1"/>
</dbReference>
<evidence type="ECO:0000256" key="10">
    <source>
        <dbReference type="ARBA" id="ARBA00023201"/>
    </source>
</evidence>
<dbReference type="GO" id="GO:0005886">
    <property type="term" value="C:plasma membrane"/>
    <property type="evidence" value="ECO:0007669"/>
    <property type="project" value="UniProtKB-SubCell"/>
</dbReference>
<feature type="transmembrane region" description="Helical" evidence="11">
    <location>
        <begin position="327"/>
        <end position="348"/>
    </location>
</feature>
<keyword evidence="8 11" id="KW-0406">Ion transport</keyword>
<feature type="domain" description="DSBA-like thioredoxin" evidence="12">
    <location>
        <begin position="492"/>
        <end position="585"/>
    </location>
</feature>
<dbReference type="Pfam" id="PF01323">
    <property type="entry name" value="DSBA"/>
    <property type="match status" value="1"/>
</dbReference>
<feature type="transmembrane region" description="Helical" evidence="11">
    <location>
        <begin position="67"/>
        <end position="87"/>
    </location>
</feature>
<dbReference type="HAMAP" id="MF_01844">
    <property type="entry name" value="NhaA"/>
    <property type="match status" value="1"/>
</dbReference>
<evidence type="ECO:0000256" key="7">
    <source>
        <dbReference type="ARBA" id="ARBA00023053"/>
    </source>
</evidence>
<accession>A0A543AUH2</accession>